<evidence type="ECO:0000256" key="2">
    <source>
        <dbReference type="ARBA" id="ARBA00022741"/>
    </source>
</evidence>
<keyword evidence="10" id="KW-1185">Reference proteome</keyword>
<evidence type="ECO:0000259" key="8">
    <source>
        <dbReference type="Pfam" id="PF13087"/>
    </source>
</evidence>
<evidence type="ECO:0000256" key="1">
    <source>
        <dbReference type="ARBA" id="ARBA00007913"/>
    </source>
</evidence>
<dbReference type="GO" id="GO:0016604">
    <property type="term" value="C:nuclear body"/>
    <property type="evidence" value="ECO:0007669"/>
    <property type="project" value="TreeGrafter"/>
</dbReference>
<feature type="domain" description="DNA2/NAM7 helicase-like C-terminal" evidence="8">
    <location>
        <begin position="683"/>
        <end position="889"/>
    </location>
</feature>
<dbReference type="EMBL" id="CABVLU010000004">
    <property type="protein sequence ID" value="VVT56942.1"/>
    <property type="molecule type" value="Genomic_DNA"/>
</dbReference>
<dbReference type="SUPFAM" id="SSF52540">
    <property type="entry name" value="P-loop containing nucleoside triphosphate hydrolases"/>
    <property type="match status" value="1"/>
</dbReference>
<dbReference type="PANTHER" id="PTHR10887:SF495">
    <property type="entry name" value="HELICASE SENATAXIN ISOFORM X1-RELATED"/>
    <property type="match status" value="1"/>
</dbReference>
<keyword evidence="5" id="KW-0067">ATP-binding</keyword>
<dbReference type="InterPro" id="IPR027417">
    <property type="entry name" value="P-loop_NTPase"/>
</dbReference>
<evidence type="ECO:0000256" key="4">
    <source>
        <dbReference type="ARBA" id="ARBA00022806"/>
    </source>
</evidence>
<evidence type="ECO:0000256" key="3">
    <source>
        <dbReference type="ARBA" id="ARBA00022801"/>
    </source>
</evidence>
<evidence type="ECO:0000313" key="10">
    <source>
        <dbReference type="Proteomes" id="UP000398389"/>
    </source>
</evidence>
<dbReference type="Pfam" id="PF13086">
    <property type="entry name" value="AAA_11"/>
    <property type="match status" value="1"/>
</dbReference>
<reference evidence="9 10" key="1">
    <citation type="submission" date="2019-09" db="EMBL/GenBank/DDBJ databases">
        <authorList>
            <person name="Brejova B."/>
        </authorList>
    </citation>
    <scope>NUCLEOTIDE SEQUENCE [LARGE SCALE GENOMIC DNA]</scope>
</reference>
<dbReference type="InterPro" id="IPR047187">
    <property type="entry name" value="SF1_C_Upf1"/>
</dbReference>
<feature type="domain" description="DNA2/NAM7 helicase helicase" evidence="7">
    <location>
        <begin position="257"/>
        <end position="630"/>
    </location>
</feature>
<keyword evidence="2" id="KW-0547">Nucleotide-binding</keyword>
<organism evidence="9 10">
    <name type="scientific">Magnusiomyces paraingens</name>
    <dbReference type="NCBI Taxonomy" id="2606893"/>
    <lineage>
        <taxon>Eukaryota</taxon>
        <taxon>Fungi</taxon>
        <taxon>Dikarya</taxon>
        <taxon>Ascomycota</taxon>
        <taxon>Saccharomycotina</taxon>
        <taxon>Dipodascomycetes</taxon>
        <taxon>Dipodascales</taxon>
        <taxon>Dipodascaceae</taxon>
        <taxon>Magnusiomyces</taxon>
    </lineage>
</organism>
<protein>
    <recommendedName>
        <fullName evidence="11">Helicase ATP-binding domain-containing protein</fullName>
    </recommendedName>
</protein>
<keyword evidence="6" id="KW-0175">Coiled coil</keyword>
<accession>A0A5E8C0N4</accession>
<keyword evidence="4" id="KW-0347">Helicase</keyword>
<dbReference type="InterPro" id="IPR041677">
    <property type="entry name" value="DNA2/NAM7_AAA_11"/>
</dbReference>
<evidence type="ECO:0000256" key="6">
    <source>
        <dbReference type="SAM" id="Coils"/>
    </source>
</evidence>
<proteinExistence type="inferred from homology"/>
<dbReference type="GO" id="GO:0006369">
    <property type="term" value="P:termination of RNA polymerase II transcription"/>
    <property type="evidence" value="ECO:0007669"/>
    <property type="project" value="TreeGrafter"/>
</dbReference>
<evidence type="ECO:0000313" key="9">
    <source>
        <dbReference type="EMBL" id="VVT56942.1"/>
    </source>
</evidence>
<dbReference type="GO" id="GO:0003678">
    <property type="term" value="F:DNA helicase activity"/>
    <property type="evidence" value="ECO:0007669"/>
    <property type="project" value="UniProtKB-ARBA"/>
</dbReference>
<dbReference type="GO" id="GO:0005524">
    <property type="term" value="F:ATP binding"/>
    <property type="evidence" value="ECO:0007669"/>
    <property type="project" value="UniProtKB-KW"/>
</dbReference>
<dbReference type="CDD" id="cd18042">
    <property type="entry name" value="DEXXQc_SETX"/>
    <property type="match status" value="1"/>
</dbReference>
<sequence>MSEFTKEIYDEVLNWDYFCTKDSPENISPEFRKKQQQPEPNSFSTLKLCKPLQDSFNSVPDYLKAFQPLLRLETWAGVSKSRFQLRDDDYFTITPYEDKYISTPKTAISKHQQVTVVMSSDDFENFEIAASDVLLVTFYDKIKFRNQFVKLKYKYDYALAIVSKVIYSSKTQIKLCLNINLPFEDFEVFPNPIRTWNAIKLTTLIPVEREYNAIHKLGEFKLKNQILKGIPSVISENWENDPNSKEFIRLAQQEHGLNQSQAEAISGILRVKGVSLIQGPPGTGKTKTIVAMMGALLSYSQISKFPPLIMGQKLPEKYQPIRGLRVEQEKLTDYILECKVNEDIIEAIHNHIDEISEFLDNEILRLETEIAIEPPIRRILICTPSNKAVDEVLYRVVTGMLGLNLQMEKEKDKNIYPRVVRVGRSTSMKQNIKDYSLENIVKKQLGWCQESVIQKFYSEIQSQYLLVMNEVERLRERNKEIETEIKNVKQMMDLEDREYYNSEDENSSQLKIESKRTNIDRNTAKISSLEEGRSKYNHVFNSLEQIMEKCGILKKLKTKEVLQNSNIVCSTLSGSGQRNIVSAEVSFPLVIIDEAAQSAEPTSLVPFQFGCEQCIMVGDPKQLPPTVISKIALSNGYDRSLFVRFFEKKNQVHSNPVLSEDQDNDEYGSDLELECVGSGRVGKRAVFLLNTQYRMHPEISQFPSEEFYNGQVMDGPNMNVLTKSVWHNWNFTGQEFSGSKTLLGPLQFFNLHNGVHEKSERTPSLYNKDEVMFVFELYTLLGKELGRENIAGKIGIVAPYREQMFQLRKKFSMEYGDSVLDEIEFTTIDGFQGQEKEIIIFSCVRAFGSFNGQKSGQSERKSVGFLGDRRRMNVAMTRAKSSLWVVGHEQTLRSDSTWGRFCSDVKKRGLVSDVDCEFFKNKKVEKSSSLTTTTPEVDELTLILEKMYLENM</sequence>
<dbReference type="FunFam" id="3.40.50.300:FF:000326">
    <property type="entry name" value="P-loop containing nucleoside triphosphate hydrolase"/>
    <property type="match status" value="1"/>
</dbReference>
<dbReference type="PANTHER" id="PTHR10887">
    <property type="entry name" value="DNA2/NAM7 HELICASE FAMILY"/>
    <property type="match status" value="1"/>
</dbReference>
<dbReference type="GeneID" id="43584243"/>
<evidence type="ECO:0000259" key="7">
    <source>
        <dbReference type="Pfam" id="PF13086"/>
    </source>
</evidence>
<dbReference type="InterPro" id="IPR041679">
    <property type="entry name" value="DNA2/NAM7-like_C"/>
</dbReference>
<comment type="similarity">
    <text evidence="1">Belongs to the DNA2/NAM7 helicase family.</text>
</comment>
<dbReference type="Gene3D" id="3.40.50.300">
    <property type="entry name" value="P-loop containing nucleotide triphosphate hydrolases"/>
    <property type="match status" value="2"/>
</dbReference>
<evidence type="ECO:0008006" key="11">
    <source>
        <dbReference type="Google" id="ProtNLM"/>
    </source>
</evidence>
<dbReference type="GO" id="GO:0005694">
    <property type="term" value="C:chromosome"/>
    <property type="evidence" value="ECO:0007669"/>
    <property type="project" value="UniProtKB-ARBA"/>
</dbReference>
<name>A0A5E8C0N4_9ASCO</name>
<dbReference type="RefSeq" id="XP_031856034.1">
    <property type="nucleotide sequence ID" value="XM_032000143.1"/>
</dbReference>
<dbReference type="Pfam" id="PF13087">
    <property type="entry name" value="AAA_12"/>
    <property type="match status" value="1"/>
</dbReference>
<dbReference type="GO" id="GO:0016787">
    <property type="term" value="F:hydrolase activity"/>
    <property type="evidence" value="ECO:0007669"/>
    <property type="project" value="UniProtKB-KW"/>
</dbReference>
<keyword evidence="3" id="KW-0378">Hydrolase</keyword>
<dbReference type="GO" id="GO:0001147">
    <property type="term" value="F:transcription termination site sequence-specific DNA binding"/>
    <property type="evidence" value="ECO:0007669"/>
    <property type="project" value="TreeGrafter"/>
</dbReference>
<gene>
    <name evidence="9" type="ORF">SAPINGB_P005429</name>
</gene>
<feature type="coiled-coil region" evidence="6">
    <location>
        <begin position="457"/>
        <end position="498"/>
    </location>
</feature>
<dbReference type="OrthoDB" id="6513042at2759"/>
<dbReference type="CDD" id="cd18808">
    <property type="entry name" value="SF1_C_Upf1"/>
    <property type="match status" value="1"/>
</dbReference>
<dbReference type="AlphaFoldDB" id="A0A5E8C0N4"/>
<dbReference type="Proteomes" id="UP000398389">
    <property type="component" value="Unassembled WGS sequence"/>
</dbReference>
<evidence type="ECO:0000256" key="5">
    <source>
        <dbReference type="ARBA" id="ARBA00022840"/>
    </source>
</evidence>
<dbReference type="InterPro" id="IPR045055">
    <property type="entry name" value="DNA2/NAM7-like"/>
</dbReference>